<dbReference type="EMBL" id="JBHSRS010000082">
    <property type="protein sequence ID" value="MFC6283217.1"/>
    <property type="molecule type" value="Genomic_DNA"/>
</dbReference>
<protein>
    <submittedName>
        <fullName evidence="1">SRPBCC family protein</fullName>
    </submittedName>
</protein>
<dbReference type="InterPro" id="IPR019587">
    <property type="entry name" value="Polyketide_cyclase/dehydratase"/>
</dbReference>
<accession>A0ABW1U2Q8</accession>
<comment type="caution">
    <text evidence="1">The sequence shown here is derived from an EMBL/GenBank/DDBJ whole genome shotgun (WGS) entry which is preliminary data.</text>
</comment>
<reference evidence="2" key="1">
    <citation type="journal article" date="2019" name="Int. J. Syst. Evol. Microbiol.">
        <title>The Global Catalogue of Microorganisms (GCM) 10K type strain sequencing project: providing services to taxonomists for standard genome sequencing and annotation.</title>
        <authorList>
            <consortium name="The Broad Institute Genomics Platform"/>
            <consortium name="The Broad Institute Genome Sequencing Center for Infectious Disease"/>
            <person name="Wu L."/>
            <person name="Ma J."/>
        </authorList>
    </citation>
    <scope>NUCLEOTIDE SEQUENCE [LARGE SCALE GENOMIC DNA]</scope>
    <source>
        <strain evidence="2">CCUG 39402</strain>
    </source>
</reference>
<name>A0ABW1U2Q8_9BURK</name>
<keyword evidence="2" id="KW-1185">Reference proteome</keyword>
<dbReference type="Proteomes" id="UP001596270">
    <property type="component" value="Unassembled WGS sequence"/>
</dbReference>
<sequence>MITTIFFVIIGLLALAAAVVALIASQRLATFRVSRAITIAAPADRIFPLINDVRAFNTWNPYNQKDPAMKGSYSGPASGPGAHYDFESKKAGSGSFEVTQADAPSQLRMRLVMTAPFKADNVVTFTLVPQGSQTGVTWAMEGPAPFLARFMGVVFDMDKMVGKDFADGLAALKAKAEKPA</sequence>
<proteinExistence type="predicted"/>
<gene>
    <name evidence="1" type="ORF">ACFQND_18485</name>
</gene>
<dbReference type="InterPro" id="IPR023393">
    <property type="entry name" value="START-like_dom_sf"/>
</dbReference>
<organism evidence="1 2">
    <name type="scientific">Polaromonas aquatica</name>
    <dbReference type="NCBI Taxonomy" id="332657"/>
    <lineage>
        <taxon>Bacteria</taxon>
        <taxon>Pseudomonadati</taxon>
        <taxon>Pseudomonadota</taxon>
        <taxon>Betaproteobacteria</taxon>
        <taxon>Burkholderiales</taxon>
        <taxon>Comamonadaceae</taxon>
        <taxon>Polaromonas</taxon>
    </lineage>
</organism>
<dbReference type="Pfam" id="PF10604">
    <property type="entry name" value="Polyketide_cyc2"/>
    <property type="match status" value="1"/>
</dbReference>
<dbReference type="CDD" id="cd07818">
    <property type="entry name" value="SRPBCC_1"/>
    <property type="match status" value="1"/>
</dbReference>
<evidence type="ECO:0000313" key="2">
    <source>
        <dbReference type="Proteomes" id="UP001596270"/>
    </source>
</evidence>
<dbReference type="Gene3D" id="3.30.530.20">
    <property type="match status" value="1"/>
</dbReference>
<evidence type="ECO:0000313" key="1">
    <source>
        <dbReference type="EMBL" id="MFC6283217.1"/>
    </source>
</evidence>
<dbReference type="RefSeq" id="WP_371436959.1">
    <property type="nucleotide sequence ID" value="NZ_JBHSRS010000082.1"/>
</dbReference>
<dbReference type="SUPFAM" id="SSF55961">
    <property type="entry name" value="Bet v1-like"/>
    <property type="match status" value="1"/>
</dbReference>